<dbReference type="InterPro" id="IPR008638">
    <property type="entry name" value="FhaB/CdiA-like_TPS"/>
</dbReference>
<dbReference type="SMART" id="SM00912">
    <property type="entry name" value="Haemagg_act"/>
    <property type="match status" value="1"/>
</dbReference>
<dbReference type="Pfam" id="PF05860">
    <property type="entry name" value="TPS"/>
    <property type="match status" value="1"/>
</dbReference>
<protein>
    <submittedName>
        <fullName evidence="2">Filamentous hemagglutinin</fullName>
    </submittedName>
</protein>
<dbReference type="InterPro" id="IPR011050">
    <property type="entry name" value="Pectin_lyase_fold/virulence"/>
</dbReference>
<dbReference type="SUPFAM" id="SSF51126">
    <property type="entry name" value="Pectin lyase-like"/>
    <property type="match status" value="2"/>
</dbReference>
<evidence type="ECO:0000259" key="1">
    <source>
        <dbReference type="SMART" id="SM00912"/>
    </source>
</evidence>
<keyword evidence="3" id="KW-1185">Reference proteome</keyword>
<dbReference type="OrthoDB" id="452776at2"/>
<dbReference type="NCBIfam" id="TIGR01901">
    <property type="entry name" value="adhes_NPXG"/>
    <property type="match status" value="1"/>
</dbReference>
<proteinExistence type="predicted"/>
<dbReference type="AlphaFoldDB" id="A0A2T1M2I0"/>
<evidence type="ECO:0000313" key="2">
    <source>
        <dbReference type="EMBL" id="PSF38968.1"/>
    </source>
</evidence>
<feature type="domain" description="Filamentous haemagglutinin FhaB/tRNA nuclease CdiA-like TPS" evidence="1">
    <location>
        <begin position="28"/>
        <end position="139"/>
    </location>
</feature>
<evidence type="ECO:0000313" key="3">
    <source>
        <dbReference type="Proteomes" id="UP000239001"/>
    </source>
</evidence>
<accession>A0A2T1M2I0</accession>
<dbReference type="Gene3D" id="2.160.20.10">
    <property type="entry name" value="Single-stranded right-handed beta-helix, Pectin lyase-like"/>
    <property type="match status" value="2"/>
</dbReference>
<sequence length="754" mass="78549">MKPDFYRWLKIISLSSCLFNRAVLGQIIPDGTLPTQVEVNQQKIVITGGQQAGKNLFHSFNEFSVPIDHSVSFDNSLTIDNIISRVTGGKVSLINGLIQANGTANLYIINPMGFIFGPNATIDLGGSFIASSASSIKFADGREFGVNHPETSLLTVAVPIGLQFGQTTPGAIINRSQSLPVSSNDTPSGLKVKSEKTIALIGGTITLENGNLTALAGRIEVGSVAENSYVSLTPISKGLELGYESVQNFLDIFMLQESIIDASDNGGSVKIQGRNITLKEGTQIGLIPLNDQPTGNLIINGSESVVLIGEKNQTQRASSTGLYVFGVDIDGGNVIINTQRFSISDGAIINIETFGQGKGGNLTINASQITEIMGTGFLESTVLFTGALDKGDGGNITINTGSLIIKDGGQITANTLGEGKGGTISINVAQTLEIIGQGITTSDGRVSPSLIAASSGDRTVGSTGNGQGGSIDLKTDQLIIKDGGQITVESFLSGAAGTLTVNANSIVLDQQAKITAIAENNDGNGGEIRINAKDSLELRNNSSITAEVNFQGSSGNGGNISIETPFIFAVPREDSDIVADAGQGNGGNINITALGLFGIQVQQGQRIPLSEINASSRTGLSGIVSINRLSADSQSNLVILPTTVINTDNLIVSGCRTRIETAGEFSIKGRGGLPVDPNQTISHNQGLADLGSPSTPETRHFNVSPPIDSSKSTLEPIIEAQGWMRNEQGQIILTARATAVTPQAYNNPTKCSGP</sequence>
<organism evidence="2 3">
    <name type="scientific">Aphanothece hegewaldii CCALA 016</name>
    <dbReference type="NCBI Taxonomy" id="2107694"/>
    <lineage>
        <taxon>Bacteria</taxon>
        <taxon>Bacillati</taxon>
        <taxon>Cyanobacteriota</taxon>
        <taxon>Cyanophyceae</taxon>
        <taxon>Oscillatoriophycideae</taxon>
        <taxon>Chroococcales</taxon>
        <taxon>Aphanothecaceae</taxon>
        <taxon>Aphanothece</taxon>
    </lineage>
</organism>
<reference evidence="2 3" key="2">
    <citation type="submission" date="2018-03" db="EMBL/GenBank/DDBJ databases">
        <authorList>
            <person name="Keele B.F."/>
        </authorList>
    </citation>
    <scope>NUCLEOTIDE SEQUENCE [LARGE SCALE GENOMIC DNA]</scope>
    <source>
        <strain evidence="2 3">CCALA 016</strain>
    </source>
</reference>
<name>A0A2T1M2I0_9CHRO</name>
<gene>
    <name evidence="2" type="ORF">C7H19_02635</name>
</gene>
<reference evidence="2 3" key="1">
    <citation type="submission" date="2018-03" db="EMBL/GenBank/DDBJ databases">
        <title>The ancient ancestry and fast evolution of plastids.</title>
        <authorList>
            <person name="Moore K.R."/>
            <person name="Magnabosco C."/>
            <person name="Momper L."/>
            <person name="Gold D.A."/>
            <person name="Bosak T."/>
            <person name="Fournier G.P."/>
        </authorList>
    </citation>
    <scope>NUCLEOTIDE SEQUENCE [LARGE SCALE GENOMIC DNA]</scope>
    <source>
        <strain evidence="2 3">CCALA 016</strain>
    </source>
</reference>
<dbReference type="RefSeq" id="WP_106455333.1">
    <property type="nucleotide sequence ID" value="NZ_PXOH01000002.1"/>
</dbReference>
<comment type="caution">
    <text evidence="2">The sequence shown here is derived from an EMBL/GenBank/DDBJ whole genome shotgun (WGS) entry which is preliminary data.</text>
</comment>
<dbReference type="InterPro" id="IPR012334">
    <property type="entry name" value="Pectin_lyas_fold"/>
</dbReference>
<dbReference type="Proteomes" id="UP000239001">
    <property type="component" value="Unassembled WGS sequence"/>
</dbReference>
<dbReference type="EMBL" id="PXOH01000002">
    <property type="protein sequence ID" value="PSF38968.1"/>
    <property type="molecule type" value="Genomic_DNA"/>
</dbReference>